<reference evidence="1 2" key="1">
    <citation type="submission" date="2024-09" db="EMBL/GenBank/DDBJ databases">
        <title>Chromosome-scale assembly of Riccia sorocarpa.</title>
        <authorList>
            <person name="Paukszto L."/>
        </authorList>
    </citation>
    <scope>NUCLEOTIDE SEQUENCE [LARGE SCALE GENOMIC DNA]</scope>
    <source>
        <strain evidence="1">LP-2024</strain>
        <tissue evidence="1">Aerial parts of the thallus</tissue>
    </source>
</reference>
<protein>
    <recommendedName>
        <fullName evidence="3">PASTA domain-containing protein</fullName>
    </recommendedName>
</protein>
<sequence>MDSYCGLSGAGSYGGLARAGSFVGLDGVVLWTVWGRLRLRAPKDRIVLWTPGSWVVTWGRWLVLRRAVGRLDGRAPKDRHTCFFQYFPSSSVNSTVHEVRDTLSKMEGLGYQKKPPGAVPPGAAGTVQVIRTTGQPKKDVKLIF</sequence>
<accession>A0ABD3GIY7</accession>
<dbReference type="Proteomes" id="UP001633002">
    <property type="component" value="Unassembled WGS sequence"/>
</dbReference>
<proteinExistence type="predicted"/>
<name>A0ABD3GIY7_9MARC</name>
<dbReference type="EMBL" id="JBJQOH010000007">
    <property type="protein sequence ID" value="KAL3679158.1"/>
    <property type="molecule type" value="Genomic_DNA"/>
</dbReference>
<evidence type="ECO:0000313" key="1">
    <source>
        <dbReference type="EMBL" id="KAL3679158.1"/>
    </source>
</evidence>
<evidence type="ECO:0008006" key="3">
    <source>
        <dbReference type="Google" id="ProtNLM"/>
    </source>
</evidence>
<keyword evidence="2" id="KW-1185">Reference proteome</keyword>
<comment type="caution">
    <text evidence="1">The sequence shown here is derived from an EMBL/GenBank/DDBJ whole genome shotgun (WGS) entry which is preliminary data.</text>
</comment>
<gene>
    <name evidence="1" type="ORF">R1sor_022114</name>
</gene>
<evidence type="ECO:0000313" key="2">
    <source>
        <dbReference type="Proteomes" id="UP001633002"/>
    </source>
</evidence>
<dbReference type="AlphaFoldDB" id="A0ABD3GIY7"/>
<organism evidence="1 2">
    <name type="scientific">Riccia sorocarpa</name>
    <dbReference type="NCBI Taxonomy" id="122646"/>
    <lineage>
        <taxon>Eukaryota</taxon>
        <taxon>Viridiplantae</taxon>
        <taxon>Streptophyta</taxon>
        <taxon>Embryophyta</taxon>
        <taxon>Marchantiophyta</taxon>
        <taxon>Marchantiopsida</taxon>
        <taxon>Marchantiidae</taxon>
        <taxon>Marchantiales</taxon>
        <taxon>Ricciaceae</taxon>
        <taxon>Riccia</taxon>
    </lineage>
</organism>